<protein>
    <submittedName>
        <fullName evidence="2">Uncharacterized protein</fullName>
    </submittedName>
</protein>
<keyword evidence="3" id="KW-1185">Reference proteome</keyword>
<dbReference type="RefSeq" id="YP_009210656.1">
    <property type="nucleotide sequence ID" value="NC_028931.1"/>
</dbReference>
<accession>A0A0S0N281</accession>
<dbReference type="EMBL" id="JQ067089">
    <property type="protein sequence ID" value="ALH23644.1"/>
    <property type="molecule type" value="Genomic_DNA"/>
</dbReference>
<name>A0A0S0N281_9CAUD</name>
<evidence type="ECO:0000313" key="3">
    <source>
        <dbReference type="Proteomes" id="UP000203193"/>
    </source>
</evidence>
<organism evidence="2 3">
    <name type="scientific">Pseudomonas phage PaMx28</name>
    <dbReference type="NCBI Taxonomy" id="1175659"/>
    <lineage>
        <taxon>Viruses</taxon>
        <taxon>Duplodnaviria</taxon>
        <taxon>Heunggongvirae</taxon>
        <taxon>Uroviricota</taxon>
        <taxon>Caudoviricetes</taxon>
        <taxon>Mesyanzhinovviridae</taxon>
        <taxon>Bradleyvirinae</taxon>
        <taxon>Pamexvirus</taxon>
        <taxon>Pamexvirus PaMx28</taxon>
    </lineage>
</organism>
<dbReference type="OrthoDB" id="41096at10239"/>
<reference evidence="2 3" key="1">
    <citation type="journal article" date="2012" name="Appl. Environ. Microbiol.">
        <title>High Diversity and Novel Species of Pseudomonas aeruginosa Bacteriophages.</title>
        <authorList>
            <person name="Sepulveda-Robles O."/>
            <person name="Kameyama L."/>
            <person name="Guarneros G."/>
        </authorList>
    </citation>
    <scope>NUCLEOTIDE SEQUENCE [LARGE SCALE GENOMIC DNA]</scope>
</reference>
<evidence type="ECO:0000313" key="2">
    <source>
        <dbReference type="EMBL" id="ALH23644.1"/>
    </source>
</evidence>
<proteinExistence type="predicted"/>
<evidence type="ECO:0000256" key="1">
    <source>
        <dbReference type="SAM" id="MobiDB-lite"/>
    </source>
</evidence>
<dbReference type="KEGG" id="vg:26637094"/>
<dbReference type="Proteomes" id="UP000203193">
    <property type="component" value="Segment"/>
</dbReference>
<sequence length="98" mass="10322">MNDQAERPDLEDLSEDEVIAILTGKCLHEVQLGRIMALLGLAAKAAGGKLELRMADLEGLGGIAIAIDKSTGLVTVEVMPSPPADTHTPTHEAPPTRQ</sequence>
<gene>
    <name evidence="2" type="ORF">PaMx28_44</name>
</gene>
<dbReference type="GeneID" id="26637094"/>
<feature type="region of interest" description="Disordered" evidence="1">
    <location>
        <begin position="79"/>
        <end position="98"/>
    </location>
</feature>